<keyword evidence="1" id="KW-0496">Mitochondrion</keyword>
<protein>
    <submittedName>
        <fullName evidence="1">Uncharacterized protein</fullName>
    </submittedName>
</protein>
<evidence type="ECO:0000313" key="1">
    <source>
        <dbReference type="EMBL" id="ART32160.1"/>
    </source>
</evidence>
<sequence length="54" mass="6053">MPSSSSVAPFVHLFITGLSRKGRQNSLRTVFNNRGCKTAKTTYYSYISIQTLHS</sequence>
<proteinExistence type="predicted"/>
<accession>A0A1Y0B434</accession>
<geneLocation type="mitochondrion" evidence="1"/>
<name>A0A1Y0B434_9LAMI</name>
<reference evidence="1" key="1">
    <citation type="submission" date="2017-03" db="EMBL/GenBank/DDBJ databases">
        <title>The mitochondrial genome of the carnivorous plant Utricularia reniformis (Lentibulariaceae): structure, comparative analysis and evolutionary landmarks.</title>
        <authorList>
            <person name="Silva S.R."/>
            <person name="Alvarenga D.O."/>
            <person name="Michael T.P."/>
            <person name="Miranda V.F.O."/>
            <person name="Varani A.M."/>
        </authorList>
    </citation>
    <scope>NUCLEOTIDE SEQUENCE</scope>
</reference>
<dbReference type="EMBL" id="KY774314">
    <property type="protein sequence ID" value="ART32160.1"/>
    <property type="molecule type" value="Genomic_DNA"/>
</dbReference>
<gene>
    <name evidence="1" type="ORF">AEK19_MT1997</name>
</gene>
<organism evidence="1">
    <name type="scientific">Utricularia reniformis</name>
    <dbReference type="NCBI Taxonomy" id="192314"/>
    <lineage>
        <taxon>Eukaryota</taxon>
        <taxon>Viridiplantae</taxon>
        <taxon>Streptophyta</taxon>
        <taxon>Embryophyta</taxon>
        <taxon>Tracheophyta</taxon>
        <taxon>Spermatophyta</taxon>
        <taxon>Magnoliopsida</taxon>
        <taxon>eudicotyledons</taxon>
        <taxon>Gunneridae</taxon>
        <taxon>Pentapetalae</taxon>
        <taxon>asterids</taxon>
        <taxon>lamiids</taxon>
        <taxon>Lamiales</taxon>
        <taxon>Lentibulariaceae</taxon>
        <taxon>Utricularia</taxon>
    </lineage>
</organism>
<dbReference type="AlphaFoldDB" id="A0A1Y0B434"/>